<dbReference type="AlphaFoldDB" id="A0A849KLA9"/>
<evidence type="ECO:0000256" key="2">
    <source>
        <dbReference type="ARBA" id="ARBA00022977"/>
    </source>
</evidence>
<dbReference type="PANTHER" id="PTHR20857">
    <property type="entry name" value="THIAMINE-PHOSPHATE PYROPHOSPHORYLASE"/>
    <property type="match status" value="1"/>
</dbReference>
<proteinExistence type="predicted"/>
<dbReference type="RefSeq" id="WP_171562844.1">
    <property type="nucleotide sequence ID" value="NZ_JABFCS010000001.1"/>
</dbReference>
<gene>
    <name evidence="4" type="ORF">HK415_21835</name>
</gene>
<protein>
    <submittedName>
        <fullName evidence="4">Thiamine phosphate synthase</fullName>
    </submittedName>
</protein>
<dbReference type="GO" id="GO:0004789">
    <property type="term" value="F:thiamine-phosphate diphosphorylase activity"/>
    <property type="evidence" value="ECO:0007669"/>
    <property type="project" value="TreeGrafter"/>
</dbReference>
<feature type="domain" description="Thiamine phosphate synthase/TenI" evidence="3">
    <location>
        <begin position="129"/>
        <end position="306"/>
    </location>
</feature>
<dbReference type="EMBL" id="JABFCS010000001">
    <property type="protein sequence ID" value="NNU45221.1"/>
    <property type="molecule type" value="Genomic_DNA"/>
</dbReference>
<dbReference type="Proteomes" id="UP000552954">
    <property type="component" value="Unassembled WGS sequence"/>
</dbReference>
<keyword evidence="5" id="KW-1185">Reference proteome</keyword>
<evidence type="ECO:0000259" key="3">
    <source>
        <dbReference type="Pfam" id="PF02581"/>
    </source>
</evidence>
<accession>A0A849KLA9</accession>
<dbReference type="Gene3D" id="3.20.20.70">
    <property type="entry name" value="Aldolase class I"/>
    <property type="match status" value="1"/>
</dbReference>
<dbReference type="CDD" id="cd00564">
    <property type="entry name" value="TMP_TenI"/>
    <property type="match status" value="1"/>
</dbReference>
<reference evidence="4 5" key="1">
    <citation type="submission" date="2020-05" db="EMBL/GenBank/DDBJ databases">
        <authorList>
            <person name="Khan S.A."/>
            <person name="Jeon C.O."/>
            <person name="Chun B.H."/>
        </authorList>
    </citation>
    <scope>NUCLEOTIDE SEQUENCE [LARGE SCALE GENOMIC DNA]</scope>
    <source>
        <strain evidence="4 5">B156</strain>
    </source>
</reference>
<dbReference type="PANTHER" id="PTHR20857:SF15">
    <property type="entry name" value="THIAMINE-PHOSPHATE SYNTHASE"/>
    <property type="match status" value="1"/>
</dbReference>
<dbReference type="SUPFAM" id="SSF51391">
    <property type="entry name" value="Thiamin phosphate synthase"/>
    <property type="match status" value="1"/>
</dbReference>
<evidence type="ECO:0000313" key="4">
    <source>
        <dbReference type="EMBL" id="NNU45221.1"/>
    </source>
</evidence>
<comment type="caution">
    <text evidence="4">The sequence shown here is derived from an EMBL/GenBank/DDBJ whole genome shotgun (WGS) entry which is preliminary data.</text>
</comment>
<evidence type="ECO:0000313" key="5">
    <source>
        <dbReference type="Proteomes" id="UP000552954"/>
    </source>
</evidence>
<sequence>MNDSQLVISSLAEAQQRAGTAGDAPAVARALRAGGASAVVIADAREGMDWVDTEHARGWLAGTPQSPDVFSTAMQRTLAQGFVPADAAIVAKMVDPYALPLFSWGEAPPARPPCRQPPERRLDLYAIVDSAERLHQVLAAGVRTVQLRIKTPPSPDAAWHAMLRDEVWRAVDHAASFGAELFVNDHWQLAQELGATGVHLGQEDLLALGDAGRARLLASGMALGVSSHSLWELCRARSLSPRYIACGPVWPTLTKDMPWVPQGLDNLAWWCRAAGAPVTAIGGILDASEVEAAASAGADGVCIVRGLGPDPRATLPTFEAALAKGRGHPLADVPAWPHPSLTPQR</sequence>
<organism evidence="4 5">
    <name type="scientific">Ramlibacter montanisoli</name>
    <dbReference type="NCBI Taxonomy" id="2732512"/>
    <lineage>
        <taxon>Bacteria</taxon>
        <taxon>Pseudomonadati</taxon>
        <taxon>Pseudomonadota</taxon>
        <taxon>Betaproteobacteria</taxon>
        <taxon>Burkholderiales</taxon>
        <taxon>Comamonadaceae</taxon>
        <taxon>Ramlibacter</taxon>
    </lineage>
</organism>
<dbReference type="InterPro" id="IPR013785">
    <property type="entry name" value="Aldolase_TIM"/>
</dbReference>
<dbReference type="GO" id="GO:0009228">
    <property type="term" value="P:thiamine biosynthetic process"/>
    <property type="evidence" value="ECO:0007669"/>
    <property type="project" value="UniProtKB-KW"/>
</dbReference>
<dbReference type="InterPro" id="IPR036206">
    <property type="entry name" value="ThiamineP_synth_sf"/>
</dbReference>
<evidence type="ECO:0000256" key="1">
    <source>
        <dbReference type="ARBA" id="ARBA00004948"/>
    </source>
</evidence>
<dbReference type="Pfam" id="PF02581">
    <property type="entry name" value="TMP-TENI"/>
    <property type="match status" value="1"/>
</dbReference>
<dbReference type="InterPro" id="IPR022998">
    <property type="entry name" value="ThiamineP_synth_TenI"/>
</dbReference>
<comment type="pathway">
    <text evidence="1">Cofactor biosynthesis; thiamine diphosphate biosynthesis.</text>
</comment>
<name>A0A849KLA9_9BURK</name>
<dbReference type="GO" id="GO:0005737">
    <property type="term" value="C:cytoplasm"/>
    <property type="evidence" value="ECO:0007669"/>
    <property type="project" value="TreeGrafter"/>
</dbReference>
<reference evidence="4 5" key="2">
    <citation type="submission" date="2020-06" db="EMBL/GenBank/DDBJ databases">
        <title>Ramlibacter rhizophilus sp. nov., isolated from rhizosphere soil of national flower Mugunghwa from South Korea.</title>
        <authorList>
            <person name="Zheng-Fei Y."/>
            <person name="Huan T."/>
        </authorList>
    </citation>
    <scope>NUCLEOTIDE SEQUENCE [LARGE SCALE GENOMIC DNA]</scope>
    <source>
        <strain evidence="4 5">B156</strain>
    </source>
</reference>
<keyword evidence="2" id="KW-0784">Thiamine biosynthesis</keyword>